<comment type="similarity">
    <text evidence="2">Belongs to the membrane fusion protein (MFP) (TC 8.A.1) family.</text>
</comment>
<feature type="coiled-coil region" evidence="4">
    <location>
        <begin position="150"/>
        <end position="177"/>
    </location>
</feature>
<evidence type="ECO:0000256" key="3">
    <source>
        <dbReference type="ARBA" id="ARBA00022448"/>
    </source>
</evidence>
<organism evidence="8 9">
    <name type="scientific">Methylomarinovum tepidoasis</name>
    <dbReference type="NCBI Taxonomy" id="2840183"/>
    <lineage>
        <taxon>Bacteria</taxon>
        <taxon>Pseudomonadati</taxon>
        <taxon>Pseudomonadota</taxon>
        <taxon>Gammaproteobacteria</taxon>
        <taxon>Methylococcales</taxon>
        <taxon>Methylothermaceae</taxon>
        <taxon>Methylomarinovum</taxon>
    </lineage>
</organism>
<accession>A0AAU9CGW0</accession>
<dbReference type="InterPro" id="IPR006143">
    <property type="entry name" value="RND_pump_MFP"/>
</dbReference>
<comment type="subcellular location">
    <subcellularLocation>
        <location evidence="1">Cell envelope</location>
    </subcellularLocation>
</comment>
<protein>
    <submittedName>
        <fullName evidence="8">Membrane fusion protein, multidrug efflux system</fullName>
    </submittedName>
</protein>
<dbReference type="Pfam" id="PF25967">
    <property type="entry name" value="RND-MFP_C"/>
    <property type="match status" value="1"/>
</dbReference>
<dbReference type="Pfam" id="PF25917">
    <property type="entry name" value="BSH_RND"/>
    <property type="match status" value="1"/>
</dbReference>
<dbReference type="AlphaFoldDB" id="A0AAU9CGW0"/>
<name>A0AAU9CGW0_9GAMM</name>
<dbReference type="Gene3D" id="2.40.50.100">
    <property type="match status" value="1"/>
</dbReference>
<dbReference type="GO" id="GO:0015562">
    <property type="term" value="F:efflux transmembrane transporter activity"/>
    <property type="evidence" value="ECO:0007669"/>
    <property type="project" value="TreeGrafter"/>
</dbReference>
<evidence type="ECO:0000256" key="1">
    <source>
        <dbReference type="ARBA" id="ARBA00004196"/>
    </source>
</evidence>
<evidence type="ECO:0000256" key="4">
    <source>
        <dbReference type="SAM" id="Coils"/>
    </source>
</evidence>
<feature type="domain" description="Multidrug resistance protein MdtA-like barrel-sandwich hybrid" evidence="6">
    <location>
        <begin position="71"/>
        <end position="206"/>
    </location>
</feature>
<gene>
    <name evidence="8" type="ORF">MIN45_P0950</name>
</gene>
<dbReference type="RefSeq" id="WP_286293741.1">
    <property type="nucleotide sequence ID" value="NZ_AP024718.1"/>
</dbReference>
<dbReference type="Gene3D" id="1.10.287.470">
    <property type="entry name" value="Helix hairpin bin"/>
    <property type="match status" value="1"/>
</dbReference>
<dbReference type="InterPro" id="IPR058627">
    <property type="entry name" value="MdtA-like_C"/>
</dbReference>
<reference evidence="9" key="1">
    <citation type="journal article" date="2024" name="Int. J. Syst. Evol. Microbiol.">
        <title>Methylomarinovum tepidoasis sp. nov., a moderately thermophilic methanotroph of the family Methylothermaceae isolated from a deep-sea hydrothermal field.</title>
        <authorList>
            <person name="Hirayama H."/>
            <person name="Takaki Y."/>
            <person name="Abe M."/>
            <person name="Miyazaki M."/>
            <person name="Uematsu K."/>
            <person name="Matsui Y."/>
            <person name="Takai K."/>
        </authorList>
    </citation>
    <scope>NUCLEOTIDE SEQUENCE [LARGE SCALE GENOMIC DNA]</scope>
    <source>
        <strain evidence="9">IN45</strain>
    </source>
</reference>
<dbReference type="Gene3D" id="2.40.30.170">
    <property type="match status" value="1"/>
</dbReference>
<sequence>MHEESPSFTLSWMRRSWSFVICLILLSGCGGGTPETAPLPPERPAKLFTVGGPLAQRTVRMSGEVRAATRADLAFRVPGLIIEFAVKEGQQVRKGQLIARLDSRDYQSRLRNALGQLAKAKAKLQYDTTEYRRYVKIRQAEPGAVSESLLNLKKAAMEMARAEVKSAEAAVAEAREQLAYTFLKAPFDGIVGRKYVDNFEFVVAKQPIVHLQNFSEIEILLDLPELMVMPLRKAKPKLYAQFATSDKRYPLTIKEFATQADPLTQTYRVVLATPAPQEIRILPGMTATVVIELPHDAALDTEIVIPTAALFSDPDGRSCVWVVDPETHQVHKRVVHTGRLTDSDRIEIVDGLKVDETIVVSGVSRLQEGMKVRPYKDAPKENAA</sequence>
<evidence type="ECO:0000313" key="9">
    <source>
        <dbReference type="Proteomes" id="UP001321450"/>
    </source>
</evidence>
<dbReference type="Pfam" id="PF25876">
    <property type="entry name" value="HH_MFP_RND"/>
    <property type="match status" value="1"/>
</dbReference>
<dbReference type="PANTHER" id="PTHR30469">
    <property type="entry name" value="MULTIDRUG RESISTANCE PROTEIN MDTA"/>
    <property type="match status" value="1"/>
</dbReference>
<dbReference type="InterPro" id="IPR058624">
    <property type="entry name" value="MdtA-like_HH"/>
</dbReference>
<dbReference type="Gene3D" id="2.40.420.20">
    <property type="match status" value="1"/>
</dbReference>
<dbReference type="NCBIfam" id="TIGR01730">
    <property type="entry name" value="RND_mfp"/>
    <property type="match status" value="1"/>
</dbReference>
<evidence type="ECO:0000259" key="7">
    <source>
        <dbReference type="Pfam" id="PF25967"/>
    </source>
</evidence>
<evidence type="ECO:0000259" key="5">
    <source>
        <dbReference type="Pfam" id="PF25876"/>
    </source>
</evidence>
<dbReference type="EMBL" id="AP024718">
    <property type="protein sequence ID" value="BCX88581.1"/>
    <property type="molecule type" value="Genomic_DNA"/>
</dbReference>
<dbReference type="Proteomes" id="UP001321450">
    <property type="component" value="Chromosome"/>
</dbReference>
<keyword evidence="4" id="KW-0175">Coiled coil</keyword>
<keyword evidence="3" id="KW-0813">Transport</keyword>
<proteinExistence type="inferred from homology"/>
<dbReference type="SUPFAM" id="SSF111369">
    <property type="entry name" value="HlyD-like secretion proteins"/>
    <property type="match status" value="1"/>
</dbReference>
<evidence type="ECO:0000313" key="8">
    <source>
        <dbReference type="EMBL" id="BCX88581.1"/>
    </source>
</evidence>
<feature type="domain" description="Multidrug resistance protein MdtA-like C-terminal permuted SH3" evidence="7">
    <location>
        <begin position="303"/>
        <end position="364"/>
    </location>
</feature>
<evidence type="ECO:0000256" key="2">
    <source>
        <dbReference type="ARBA" id="ARBA00009477"/>
    </source>
</evidence>
<keyword evidence="9" id="KW-1185">Reference proteome</keyword>
<dbReference type="PANTHER" id="PTHR30469:SF20">
    <property type="entry name" value="EFFLUX RND TRANSPORTER PERIPLASMIC ADAPTOR SUBUNIT"/>
    <property type="match status" value="1"/>
</dbReference>
<dbReference type="KEGG" id="meiy:MIN45_P0950"/>
<dbReference type="InterPro" id="IPR058625">
    <property type="entry name" value="MdtA-like_BSH"/>
</dbReference>
<feature type="domain" description="Multidrug resistance protein MdtA-like alpha-helical hairpin" evidence="5">
    <location>
        <begin position="110"/>
        <end position="181"/>
    </location>
</feature>
<evidence type="ECO:0000259" key="6">
    <source>
        <dbReference type="Pfam" id="PF25917"/>
    </source>
</evidence>
<dbReference type="GO" id="GO:1990281">
    <property type="term" value="C:efflux pump complex"/>
    <property type="evidence" value="ECO:0007669"/>
    <property type="project" value="TreeGrafter"/>
</dbReference>